<organism evidence="1 2">
    <name type="scientific">Coleofasciculus chthonoplastes PCC 7420</name>
    <dbReference type="NCBI Taxonomy" id="118168"/>
    <lineage>
        <taxon>Bacteria</taxon>
        <taxon>Bacillati</taxon>
        <taxon>Cyanobacteriota</taxon>
        <taxon>Cyanophyceae</taxon>
        <taxon>Coleofasciculales</taxon>
        <taxon>Coleofasciculaceae</taxon>
        <taxon>Coleofasciculus</taxon>
    </lineage>
</organism>
<evidence type="ECO:0000313" key="1">
    <source>
        <dbReference type="EMBL" id="EDX70958.1"/>
    </source>
</evidence>
<proteinExistence type="predicted"/>
<keyword evidence="2" id="KW-1185">Reference proteome</keyword>
<dbReference type="AlphaFoldDB" id="B4W4D3"/>
<dbReference type="Proteomes" id="UP000003835">
    <property type="component" value="Unassembled WGS sequence"/>
</dbReference>
<gene>
    <name evidence="1" type="ORF">MC7420_8209</name>
</gene>
<name>B4W4D3_9CYAN</name>
<dbReference type="HOGENOM" id="CLU_3249963_0_0_3"/>
<reference evidence="1 2" key="1">
    <citation type="submission" date="2008-07" db="EMBL/GenBank/DDBJ databases">
        <authorList>
            <person name="Tandeau de Marsac N."/>
            <person name="Ferriera S."/>
            <person name="Johnson J."/>
            <person name="Kravitz S."/>
            <person name="Beeson K."/>
            <person name="Sutton G."/>
            <person name="Rogers Y.-H."/>
            <person name="Friedman R."/>
            <person name="Frazier M."/>
            <person name="Venter J.C."/>
        </authorList>
    </citation>
    <scope>NUCLEOTIDE SEQUENCE [LARGE SCALE GENOMIC DNA]</scope>
    <source>
        <strain evidence="1 2">PCC 7420</strain>
    </source>
</reference>
<dbReference type="EMBL" id="DS989878">
    <property type="protein sequence ID" value="EDX70958.1"/>
    <property type="molecule type" value="Genomic_DNA"/>
</dbReference>
<accession>B4W4D3</accession>
<protein>
    <submittedName>
        <fullName evidence="1">Uncharacterized protein</fullName>
    </submittedName>
</protein>
<evidence type="ECO:0000313" key="2">
    <source>
        <dbReference type="Proteomes" id="UP000003835"/>
    </source>
</evidence>
<sequence>MRELTYIDSPLSKCGVGALLIPGGGNPIKLRVGAGCTIFTFN</sequence>